<keyword evidence="4" id="KW-1185">Reference proteome</keyword>
<organism evidence="3 4">
    <name type="scientific">Trametes cubensis</name>
    <dbReference type="NCBI Taxonomy" id="1111947"/>
    <lineage>
        <taxon>Eukaryota</taxon>
        <taxon>Fungi</taxon>
        <taxon>Dikarya</taxon>
        <taxon>Basidiomycota</taxon>
        <taxon>Agaricomycotina</taxon>
        <taxon>Agaricomycetes</taxon>
        <taxon>Polyporales</taxon>
        <taxon>Polyporaceae</taxon>
        <taxon>Trametes</taxon>
    </lineage>
</organism>
<evidence type="ECO:0000313" key="3">
    <source>
        <dbReference type="EMBL" id="KAJ8474022.1"/>
    </source>
</evidence>
<proteinExistence type="predicted"/>
<feature type="coiled-coil region" evidence="1">
    <location>
        <begin position="76"/>
        <end position="103"/>
    </location>
</feature>
<feature type="region of interest" description="Disordered" evidence="2">
    <location>
        <begin position="1"/>
        <end position="22"/>
    </location>
</feature>
<protein>
    <submittedName>
        <fullName evidence="3">Uncharacterized protein</fullName>
    </submittedName>
</protein>
<dbReference type="AlphaFoldDB" id="A0AAD7TQE1"/>
<dbReference type="Proteomes" id="UP001215151">
    <property type="component" value="Unassembled WGS sequence"/>
</dbReference>
<feature type="compositionally biased region" description="Polar residues" evidence="2">
    <location>
        <begin position="1"/>
        <end position="20"/>
    </location>
</feature>
<reference evidence="3" key="1">
    <citation type="submission" date="2022-11" db="EMBL/GenBank/DDBJ databases">
        <title>Genome Sequence of Cubamyces cubensis.</title>
        <authorList>
            <person name="Buettner E."/>
        </authorList>
    </citation>
    <scope>NUCLEOTIDE SEQUENCE</scope>
    <source>
        <strain evidence="3">MPL-01</strain>
    </source>
</reference>
<evidence type="ECO:0000256" key="2">
    <source>
        <dbReference type="SAM" id="MobiDB-lite"/>
    </source>
</evidence>
<name>A0AAD7TQE1_9APHY</name>
<evidence type="ECO:0000256" key="1">
    <source>
        <dbReference type="SAM" id="Coils"/>
    </source>
</evidence>
<gene>
    <name evidence="3" type="ORF">ONZ51_g7493</name>
</gene>
<keyword evidence="1" id="KW-0175">Coiled coil</keyword>
<sequence>MSTLVNASNGPSESAGSNRPLSEVLSATFPPFDQRAKVVAPFDDESKRDAEFARKLNSMLLELILDFHAWSAARPAHETDKAADALEKEIKGLQNTEQEQGRSLLLTPLCTASAPGLVEKTRQRLNEFITRIKLALAALTGLAS</sequence>
<comment type="caution">
    <text evidence="3">The sequence shown here is derived from an EMBL/GenBank/DDBJ whole genome shotgun (WGS) entry which is preliminary data.</text>
</comment>
<dbReference type="EMBL" id="JAPEVG010000202">
    <property type="protein sequence ID" value="KAJ8474022.1"/>
    <property type="molecule type" value="Genomic_DNA"/>
</dbReference>
<accession>A0AAD7TQE1</accession>
<evidence type="ECO:0000313" key="4">
    <source>
        <dbReference type="Proteomes" id="UP001215151"/>
    </source>
</evidence>